<organism evidence="1 2">
    <name type="scientific">Achromobacter seleniivolatilans</name>
    <dbReference type="NCBI Taxonomy" id="3047478"/>
    <lineage>
        <taxon>Bacteria</taxon>
        <taxon>Pseudomonadati</taxon>
        <taxon>Pseudomonadota</taxon>
        <taxon>Betaproteobacteria</taxon>
        <taxon>Burkholderiales</taxon>
        <taxon>Alcaligenaceae</taxon>
        <taxon>Achromobacter</taxon>
    </lineage>
</organism>
<gene>
    <name evidence="1" type="ORF">RAS12_12185</name>
</gene>
<dbReference type="RefSeq" id="WP_306948745.1">
    <property type="nucleotide sequence ID" value="NZ_CP132976.1"/>
</dbReference>
<dbReference type="Proteomes" id="UP001234798">
    <property type="component" value="Chromosome"/>
</dbReference>
<keyword evidence="2" id="KW-1185">Reference proteome</keyword>
<proteinExistence type="predicted"/>
<accession>A0ABY9M8U9</accession>
<evidence type="ECO:0000313" key="1">
    <source>
        <dbReference type="EMBL" id="WMD23097.1"/>
    </source>
</evidence>
<dbReference type="EMBL" id="CP132976">
    <property type="protein sequence ID" value="WMD23097.1"/>
    <property type="molecule type" value="Genomic_DNA"/>
</dbReference>
<name>A0ABY9M8U9_9BURK</name>
<sequence length="140" mass="15170">MYATAADMVRQFTHREVLALTDPEDTGDIDQVILDGALVAASAEIDTYLSGRYRLPLNPAPQHLVRICCDIARYVLTGDERQVTDTITDRYKAAVRFLELVANGKVTLGPGENGVTPSSDGGVQFVQGSRVFVRQGPGAF</sequence>
<reference evidence="1 2" key="1">
    <citation type="submission" date="2023-08" db="EMBL/GenBank/DDBJ databases">
        <title>Achromobacter seleniivolatilans sp. nov., isolated from seleniferous soil.</title>
        <authorList>
            <person name="Zhang S."/>
            <person name="Li K."/>
            <person name="Peng J."/>
            <person name="Zhao Q."/>
            <person name="Wang H."/>
            <person name="Guo Y."/>
        </authorList>
    </citation>
    <scope>NUCLEOTIDE SEQUENCE [LARGE SCALE GENOMIC DNA]</scope>
    <source>
        <strain evidence="1 2">R39</strain>
    </source>
</reference>
<evidence type="ECO:0000313" key="2">
    <source>
        <dbReference type="Proteomes" id="UP001234798"/>
    </source>
</evidence>
<dbReference type="Pfam" id="PF07030">
    <property type="entry name" value="Phage_Mu_Gp36"/>
    <property type="match status" value="1"/>
</dbReference>
<dbReference type="InterPro" id="IPR009752">
    <property type="entry name" value="Phage_Mu_GpJ"/>
</dbReference>
<protein>
    <submittedName>
        <fullName evidence="1">DUF1320 family protein</fullName>
    </submittedName>
</protein>